<dbReference type="GeneID" id="19881266"/>
<dbReference type="OrthoDB" id="9995306at2759"/>
<gene>
    <name evidence="1" type="ORF">VICG_00549</name>
</gene>
<protein>
    <submittedName>
        <fullName evidence="1">Uncharacterized protein</fullName>
    </submittedName>
</protein>
<dbReference type="OMA" id="YYEFKYK"/>
<organism evidence="1 2">
    <name type="scientific">Vittaforma corneae (strain ATCC 50505)</name>
    <name type="common">Microsporidian parasite</name>
    <name type="synonym">Nosema corneum</name>
    <dbReference type="NCBI Taxonomy" id="993615"/>
    <lineage>
        <taxon>Eukaryota</taxon>
        <taxon>Fungi</taxon>
        <taxon>Fungi incertae sedis</taxon>
        <taxon>Microsporidia</taxon>
        <taxon>Nosematidae</taxon>
        <taxon>Vittaforma</taxon>
    </lineage>
</organism>
<evidence type="ECO:0000313" key="1">
    <source>
        <dbReference type="EMBL" id="ELA42450.1"/>
    </source>
</evidence>
<dbReference type="AlphaFoldDB" id="L2GPL3"/>
<proteinExistence type="predicted"/>
<dbReference type="RefSeq" id="XP_007604001.1">
    <property type="nucleotide sequence ID" value="XM_007603939.1"/>
</dbReference>
<evidence type="ECO:0000313" key="2">
    <source>
        <dbReference type="Proteomes" id="UP000011082"/>
    </source>
</evidence>
<dbReference type="HOGENOM" id="CLU_1669897_0_0_1"/>
<dbReference type="EMBL" id="JH370132">
    <property type="protein sequence ID" value="ELA42450.1"/>
    <property type="molecule type" value="Genomic_DNA"/>
</dbReference>
<dbReference type="InParanoid" id="L2GPL3"/>
<reference evidence="2" key="1">
    <citation type="submission" date="2011-05" db="EMBL/GenBank/DDBJ databases">
        <title>The genome sequence of Vittaforma corneae strain ATCC 50505.</title>
        <authorList>
            <consortium name="The Broad Institute Genome Sequencing Platform"/>
            <person name="Cuomo C."/>
            <person name="Didier E."/>
            <person name="Bowers L."/>
            <person name="Young S.K."/>
            <person name="Zeng Q."/>
            <person name="Gargeya S."/>
            <person name="Fitzgerald M."/>
            <person name="Haas B."/>
            <person name="Abouelleil A."/>
            <person name="Alvarado L."/>
            <person name="Arachchi H.M."/>
            <person name="Berlin A."/>
            <person name="Chapman S.B."/>
            <person name="Gearin G."/>
            <person name="Goldberg J."/>
            <person name="Griggs A."/>
            <person name="Gujja S."/>
            <person name="Hansen M."/>
            <person name="Heiman D."/>
            <person name="Howarth C."/>
            <person name="Larimer J."/>
            <person name="Lui A."/>
            <person name="MacDonald P.J.P."/>
            <person name="McCowen C."/>
            <person name="Montmayeur A."/>
            <person name="Murphy C."/>
            <person name="Neiman D."/>
            <person name="Pearson M."/>
            <person name="Priest M."/>
            <person name="Roberts A."/>
            <person name="Saif S."/>
            <person name="Shea T."/>
            <person name="Sisk P."/>
            <person name="Stolte C."/>
            <person name="Sykes S."/>
            <person name="Wortman J."/>
            <person name="Nusbaum C."/>
            <person name="Birren B."/>
        </authorList>
    </citation>
    <scope>NUCLEOTIDE SEQUENCE [LARGE SCALE GENOMIC DNA]</scope>
    <source>
        <strain evidence="2">ATCC 50505</strain>
    </source>
</reference>
<sequence>MQEKQFEEVFDMSIFQENTIVIDEDTSQNCDFFILELVKAFNYTIFQWNDSGEFLKSSLGKYNAQATIKSVYTSEFNSEDIIDDIYTQRKLGYCHISKVNVFRASTATARDFYDYDIVVKIYKLRSGCSSKIDGSIKVFRRDKIYYDLKYKVFSDRIVYFE</sequence>
<accession>L2GPL3</accession>
<dbReference type="Proteomes" id="UP000011082">
    <property type="component" value="Unassembled WGS sequence"/>
</dbReference>
<dbReference type="VEuPathDB" id="MicrosporidiaDB:VICG_00549"/>
<keyword evidence="2" id="KW-1185">Reference proteome</keyword>
<name>L2GPL3_VITCO</name>